<evidence type="ECO:0000313" key="2">
    <source>
        <dbReference type="Proteomes" id="UP000785679"/>
    </source>
</evidence>
<evidence type="ECO:0000313" key="1">
    <source>
        <dbReference type="EMBL" id="TNV71623.1"/>
    </source>
</evidence>
<keyword evidence="2" id="KW-1185">Reference proteome</keyword>
<sequence>MEVCCIKTQGAIIEFLRRVMPPHKRQVSHICLICTKIPRLIYNPSSIIRVRSFASRIIWSHVDHVVGIKELNTTPVVRKLVRKIACSHHGWQSSQMKVRIHQGWHQPISPLPAWH</sequence>
<dbReference type="AlphaFoldDB" id="A0A8J8NB36"/>
<reference evidence="1" key="1">
    <citation type="submission" date="2019-06" db="EMBL/GenBank/DDBJ databases">
        <authorList>
            <person name="Zheng W."/>
        </authorList>
    </citation>
    <scope>NUCLEOTIDE SEQUENCE</scope>
    <source>
        <strain evidence="1">QDHG01</strain>
    </source>
</reference>
<gene>
    <name evidence="1" type="ORF">FGO68_gene11724</name>
</gene>
<dbReference type="EMBL" id="RRYP01029743">
    <property type="protein sequence ID" value="TNV71623.1"/>
    <property type="molecule type" value="Genomic_DNA"/>
</dbReference>
<dbReference type="Proteomes" id="UP000785679">
    <property type="component" value="Unassembled WGS sequence"/>
</dbReference>
<organism evidence="1 2">
    <name type="scientific">Halteria grandinella</name>
    <dbReference type="NCBI Taxonomy" id="5974"/>
    <lineage>
        <taxon>Eukaryota</taxon>
        <taxon>Sar</taxon>
        <taxon>Alveolata</taxon>
        <taxon>Ciliophora</taxon>
        <taxon>Intramacronucleata</taxon>
        <taxon>Spirotrichea</taxon>
        <taxon>Stichotrichia</taxon>
        <taxon>Sporadotrichida</taxon>
        <taxon>Halteriidae</taxon>
        <taxon>Halteria</taxon>
    </lineage>
</organism>
<accession>A0A8J8NB36</accession>
<name>A0A8J8NB36_HALGN</name>
<comment type="caution">
    <text evidence="1">The sequence shown here is derived from an EMBL/GenBank/DDBJ whole genome shotgun (WGS) entry which is preliminary data.</text>
</comment>
<proteinExistence type="predicted"/>
<protein>
    <submittedName>
        <fullName evidence="1">Uncharacterized protein</fullName>
    </submittedName>
</protein>